<dbReference type="InterPro" id="IPR036942">
    <property type="entry name" value="Beta-barrel_TonB_sf"/>
</dbReference>
<dbReference type="Proteomes" id="UP000663929">
    <property type="component" value="Chromosome"/>
</dbReference>
<evidence type="ECO:0000256" key="9">
    <source>
        <dbReference type="ARBA" id="ARBA00023237"/>
    </source>
</evidence>
<evidence type="ECO:0000259" key="12">
    <source>
        <dbReference type="Pfam" id="PF00593"/>
    </source>
</evidence>
<dbReference type="Gene3D" id="2.40.170.20">
    <property type="entry name" value="TonB-dependent receptor, beta-barrel domain"/>
    <property type="match status" value="1"/>
</dbReference>
<evidence type="ECO:0000256" key="7">
    <source>
        <dbReference type="ARBA" id="ARBA00023136"/>
    </source>
</evidence>
<evidence type="ECO:0000256" key="11">
    <source>
        <dbReference type="RuleBase" id="RU003357"/>
    </source>
</evidence>
<reference evidence="14" key="1">
    <citation type="submission" date="2021-03" db="EMBL/GenBank/DDBJ databases">
        <title>Acanthopleuribacteraceae sp. M133.</title>
        <authorList>
            <person name="Wang G."/>
        </authorList>
    </citation>
    <scope>NUCLEOTIDE SEQUENCE</scope>
    <source>
        <strain evidence="14">M133</strain>
    </source>
</reference>
<dbReference type="Pfam" id="PF13620">
    <property type="entry name" value="CarboxypepD_reg"/>
    <property type="match status" value="1"/>
</dbReference>
<evidence type="ECO:0000313" key="14">
    <source>
        <dbReference type="EMBL" id="QTD53877.1"/>
    </source>
</evidence>
<evidence type="ECO:0000259" key="13">
    <source>
        <dbReference type="Pfam" id="PF07715"/>
    </source>
</evidence>
<evidence type="ECO:0000256" key="1">
    <source>
        <dbReference type="ARBA" id="ARBA00004571"/>
    </source>
</evidence>
<keyword evidence="8 14" id="KW-0675">Receptor</keyword>
<evidence type="ECO:0000256" key="3">
    <source>
        <dbReference type="ARBA" id="ARBA00022452"/>
    </source>
</evidence>
<dbReference type="Gene3D" id="2.60.40.1120">
    <property type="entry name" value="Carboxypeptidase-like, regulatory domain"/>
    <property type="match status" value="1"/>
</dbReference>
<dbReference type="CDD" id="cd01347">
    <property type="entry name" value="ligand_gated_channel"/>
    <property type="match status" value="1"/>
</dbReference>
<dbReference type="GO" id="GO:0015344">
    <property type="term" value="F:siderophore uptake transmembrane transporter activity"/>
    <property type="evidence" value="ECO:0007669"/>
    <property type="project" value="TreeGrafter"/>
</dbReference>
<dbReference type="Pfam" id="PF07715">
    <property type="entry name" value="Plug"/>
    <property type="match status" value="1"/>
</dbReference>
<keyword evidence="9 10" id="KW-0998">Cell outer membrane</keyword>
<keyword evidence="6 11" id="KW-0798">TonB box</keyword>
<organism evidence="14 15">
    <name type="scientific">Sulfidibacter corallicola</name>
    <dbReference type="NCBI Taxonomy" id="2818388"/>
    <lineage>
        <taxon>Bacteria</taxon>
        <taxon>Pseudomonadati</taxon>
        <taxon>Acidobacteriota</taxon>
        <taxon>Holophagae</taxon>
        <taxon>Acanthopleuribacterales</taxon>
        <taxon>Acanthopleuribacteraceae</taxon>
        <taxon>Sulfidibacter</taxon>
    </lineage>
</organism>
<dbReference type="InterPro" id="IPR000531">
    <property type="entry name" value="Beta-barrel_TonB"/>
</dbReference>
<feature type="domain" description="TonB-dependent receptor plug" evidence="13">
    <location>
        <begin position="127"/>
        <end position="236"/>
    </location>
</feature>
<keyword evidence="15" id="KW-1185">Reference proteome</keyword>
<comment type="subcellular location">
    <subcellularLocation>
        <location evidence="1 10">Cell outer membrane</location>
        <topology evidence="1 10">Multi-pass membrane protein</topology>
    </subcellularLocation>
</comment>
<dbReference type="SUPFAM" id="SSF49464">
    <property type="entry name" value="Carboxypeptidase regulatory domain-like"/>
    <property type="match status" value="1"/>
</dbReference>
<evidence type="ECO:0000256" key="6">
    <source>
        <dbReference type="ARBA" id="ARBA00023077"/>
    </source>
</evidence>
<dbReference type="GO" id="GO:0009279">
    <property type="term" value="C:cell outer membrane"/>
    <property type="evidence" value="ECO:0007669"/>
    <property type="project" value="UniProtKB-SubCell"/>
</dbReference>
<keyword evidence="7 10" id="KW-0472">Membrane</keyword>
<dbReference type="RefSeq" id="WP_237383977.1">
    <property type="nucleotide sequence ID" value="NZ_CP071793.1"/>
</dbReference>
<feature type="domain" description="TonB-dependent receptor-like beta-barrel" evidence="12">
    <location>
        <begin position="365"/>
        <end position="802"/>
    </location>
</feature>
<comment type="similarity">
    <text evidence="10 11">Belongs to the TonB-dependent receptor family.</text>
</comment>
<protein>
    <submittedName>
        <fullName evidence="14">TonB-dependent receptor</fullName>
    </submittedName>
</protein>
<dbReference type="SUPFAM" id="SSF56935">
    <property type="entry name" value="Porins"/>
    <property type="match status" value="1"/>
</dbReference>
<dbReference type="PANTHER" id="PTHR30069:SF29">
    <property type="entry name" value="HEMOGLOBIN AND HEMOGLOBIN-HAPTOGLOBIN-BINDING PROTEIN 1-RELATED"/>
    <property type="match status" value="1"/>
</dbReference>
<evidence type="ECO:0000313" key="15">
    <source>
        <dbReference type="Proteomes" id="UP000663929"/>
    </source>
</evidence>
<dbReference type="Gene3D" id="2.170.130.10">
    <property type="entry name" value="TonB-dependent receptor, plug domain"/>
    <property type="match status" value="1"/>
</dbReference>
<keyword evidence="2 10" id="KW-0813">Transport</keyword>
<keyword evidence="3 10" id="KW-1134">Transmembrane beta strand</keyword>
<evidence type="ECO:0000256" key="10">
    <source>
        <dbReference type="PROSITE-ProRule" id="PRU01360"/>
    </source>
</evidence>
<evidence type="ECO:0000256" key="2">
    <source>
        <dbReference type="ARBA" id="ARBA00022448"/>
    </source>
</evidence>
<dbReference type="Pfam" id="PF00593">
    <property type="entry name" value="TonB_dep_Rec_b-barrel"/>
    <property type="match status" value="1"/>
</dbReference>
<dbReference type="InterPro" id="IPR012910">
    <property type="entry name" value="Plug_dom"/>
</dbReference>
<name>A0A8A4TX08_SULCO</name>
<evidence type="ECO:0000256" key="4">
    <source>
        <dbReference type="ARBA" id="ARBA00022692"/>
    </source>
</evidence>
<keyword evidence="4 10" id="KW-0812">Transmembrane</keyword>
<dbReference type="InterPro" id="IPR037066">
    <property type="entry name" value="Plug_dom_sf"/>
</dbReference>
<dbReference type="KEGG" id="scor:J3U87_15625"/>
<gene>
    <name evidence="14" type="ORF">J3U87_15625</name>
</gene>
<dbReference type="EMBL" id="CP071793">
    <property type="protein sequence ID" value="QTD53877.1"/>
    <property type="molecule type" value="Genomic_DNA"/>
</dbReference>
<dbReference type="AlphaFoldDB" id="A0A8A4TX08"/>
<dbReference type="PANTHER" id="PTHR30069">
    <property type="entry name" value="TONB-DEPENDENT OUTER MEMBRANE RECEPTOR"/>
    <property type="match status" value="1"/>
</dbReference>
<keyword evidence="5" id="KW-0732">Signal</keyword>
<dbReference type="GO" id="GO:0044718">
    <property type="term" value="P:siderophore transmembrane transport"/>
    <property type="evidence" value="ECO:0007669"/>
    <property type="project" value="TreeGrafter"/>
</dbReference>
<dbReference type="InterPro" id="IPR008969">
    <property type="entry name" value="CarboxyPept-like_regulatory"/>
</dbReference>
<accession>A0A8A4TX08</accession>
<proteinExistence type="inferred from homology"/>
<sequence>MRRWVKFGVLNTLFLTGLSLLAQGQIIGKVLTEAGRQPDVSITARNASGSVERTTVSDDNGSFRFRDLDADDYVLTFSGEGLETYVRDNVKVPDGQIVVVEVTLQPTSSLVNVLRVASASRRAERIVEAPAAVSFLSAQEVEIQAGHDQLPRLLQNKPGVEIVQNGLYDFNLNARGFNSSLNRRILTLIDGRDVSSTLLGTVEWSALAMNMGEVQNIEFVRGPGSALYGANAFNGVLNVTTRRPVDHLGAWVSGTVGEQNTSRLEARYAGEFGFGWSYRINGSWVEADTWSQSRTDPDALEYPGLEGNLEQTTVDETVTRNFIGARLDKEFLQGWVLSFELGTTTAEDQTALTGVGRFQIEKVERPFFRAGFTTNHWTVKFWRNERDTTEGMTALSLDPNSVSGNQFFEDSYNQQLEVQANYDFFDERLNLIAGGAYSEQEVDTLNPNTGVQSLMDDKRDADQQALYTQLTWSVMDNLDFIVAGRYDESSLHDSQFSPKGALVWKVNPNHTVRLTYNEAFQAPTFSEFFLRSPSSNLVPFGGIQDQIQAGLTAQGLPNLRDLGLVNWNTVPVLGIGNENLEPEEIKSFELGYKGLINEKLFLTIDLFDSKLENFVTDLLPGANPAIGEFSMAEDLSALGAASALVVGVFENTLAENIGVGLSNYTAGLVPSLGDSIAEGHPVVIVSYTNAGEVDTQGFDIGGQYYVNDNWTILGNYSWFDFDIVDQLLGDSLVPNAPETKFNVGIGYKDDKWNGTLTYRWVDDFLWSAGVYRGDVPSYEVVDLVLSYNVLDSLRFELNGNNILDDEHYEIFGGSILGRRVHFTANYRF</sequence>
<dbReference type="PROSITE" id="PS52016">
    <property type="entry name" value="TONB_DEPENDENT_REC_3"/>
    <property type="match status" value="1"/>
</dbReference>
<dbReference type="InterPro" id="IPR039426">
    <property type="entry name" value="TonB-dep_rcpt-like"/>
</dbReference>
<evidence type="ECO:0000256" key="8">
    <source>
        <dbReference type="ARBA" id="ARBA00023170"/>
    </source>
</evidence>
<evidence type="ECO:0000256" key="5">
    <source>
        <dbReference type="ARBA" id="ARBA00022729"/>
    </source>
</evidence>